<feature type="transmembrane region" description="Helical" evidence="6">
    <location>
        <begin position="444"/>
        <end position="462"/>
    </location>
</feature>
<dbReference type="AlphaFoldDB" id="A0A2W5ADL8"/>
<organism evidence="7 8">
    <name type="scientific">Sphingomonas sanxanigenens</name>
    <dbReference type="NCBI Taxonomy" id="397260"/>
    <lineage>
        <taxon>Bacteria</taxon>
        <taxon>Pseudomonadati</taxon>
        <taxon>Pseudomonadota</taxon>
        <taxon>Alphaproteobacteria</taxon>
        <taxon>Sphingomonadales</taxon>
        <taxon>Sphingomonadaceae</taxon>
        <taxon>Sphingomonas</taxon>
    </lineage>
</organism>
<reference evidence="7 8" key="1">
    <citation type="submission" date="2017-08" db="EMBL/GenBank/DDBJ databases">
        <title>Infants hospitalized years apart are colonized by the same room-sourced microbial strains.</title>
        <authorList>
            <person name="Brooks B."/>
            <person name="Olm M.R."/>
            <person name="Firek B.A."/>
            <person name="Baker R."/>
            <person name="Thomas B.C."/>
            <person name="Morowitz M.J."/>
            <person name="Banfield J.F."/>
        </authorList>
    </citation>
    <scope>NUCLEOTIDE SEQUENCE [LARGE SCALE GENOMIC DNA]</scope>
    <source>
        <strain evidence="7">S2_018_000_R2_101</strain>
    </source>
</reference>
<keyword evidence="4 6" id="KW-1133">Transmembrane helix</keyword>
<keyword evidence="3 6" id="KW-0812">Transmembrane</keyword>
<evidence type="ECO:0000256" key="3">
    <source>
        <dbReference type="ARBA" id="ARBA00022692"/>
    </source>
</evidence>
<evidence type="ECO:0000256" key="1">
    <source>
        <dbReference type="ARBA" id="ARBA00004651"/>
    </source>
</evidence>
<proteinExistence type="predicted"/>
<dbReference type="Pfam" id="PF01943">
    <property type="entry name" value="Polysacc_synt"/>
    <property type="match status" value="1"/>
</dbReference>
<feature type="transmembrane region" description="Helical" evidence="6">
    <location>
        <begin position="333"/>
        <end position="353"/>
    </location>
</feature>
<comment type="caution">
    <text evidence="7">The sequence shown here is derived from an EMBL/GenBank/DDBJ whole genome shotgun (WGS) entry which is preliminary data.</text>
</comment>
<evidence type="ECO:0000256" key="6">
    <source>
        <dbReference type="SAM" id="Phobius"/>
    </source>
</evidence>
<feature type="transmembrane region" description="Helical" evidence="6">
    <location>
        <begin position="79"/>
        <end position="100"/>
    </location>
</feature>
<accession>A0A2W5ADL8</accession>
<sequence>MSIARNSRYNLIGSIIPIILALATVPIYLHFVGQDRFGVLSIAWLFLGYFGLFDLGLGRATTYQISALRDGDPAEQAEVFWSAILVNIGMGLVGAIVLWLVSQYFFQSIFKVDARLRPEILAAVPLLAASVPVATMTGVLTGTLIGKDRFLEVNMLSVTSTALFQIFPLGVAWLIGPNISGLLAAALAARATAIAAMWIQCHRLVLRGQPVRFSSGRARSLLGYGGWVTLTSIFSPMLVIVDRFAIGAVLGSAAVTVYTVPFQIAQRISIIPTALVGAIFPRLPSADREEQSRLTGKALLVLSSLLGPPIMAAIFIIHPFLDLWVGRDIGTQAAPIARLIILGFWANAFAIVPYGRLQGTGRPDLVTKVLLIEIPFYLAGLYFGMKQFGLVGCAFALAIRFAVDFILLSFAAAGKLDKAGLLAANALLLCAGAVVASILPYQGAALWIASVPLLAAISWLAWANMPAELRAQIDIVLGKLRRGRRSEA</sequence>
<dbReference type="GO" id="GO:0005886">
    <property type="term" value="C:plasma membrane"/>
    <property type="evidence" value="ECO:0007669"/>
    <property type="project" value="UniProtKB-SubCell"/>
</dbReference>
<gene>
    <name evidence="7" type="ORF">DI623_03475</name>
</gene>
<keyword evidence="5 6" id="KW-0472">Membrane</keyword>
<feature type="transmembrane region" description="Helical" evidence="6">
    <location>
        <begin position="181"/>
        <end position="200"/>
    </location>
</feature>
<dbReference type="CDD" id="cd13128">
    <property type="entry name" value="MATE_Wzx_like"/>
    <property type="match status" value="1"/>
</dbReference>
<evidence type="ECO:0008006" key="9">
    <source>
        <dbReference type="Google" id="ProtNLM"/>
    </source>
</evidence>
<feature type="transmembrane region" description="Helical" evidence="6">
    <location>
        <begin position="389"/>
        <end position="412"/>
    </location>
</feature>
<name>A0A2W5ADL8_9SPHN</name>
<evidence type="ECO:0000313" key="8">
    <source>
        <dbReference type="Proteomes" id="UP000249066"/>
    </source>
</evidence>
<feature type="transmembrane region" description="Helical" evidence="6">
    <location>
        <begin position="221"/>
        <end position="238"/>
    </location>
</feature>
<feature type="transmembrane region" description="Helical" evidence="6">
    <location>
        <begin position="120"/>
        <end position="141"/>
    </location>
</feature>
<feature type="transmembrane region" description="Helical" evidence="6">
    <location>
        <begin position="12"/>
        <end position="31"/>
    </location>
</feature>
<feature type="transmembrane region" description="Helical" evidence="6">
    <location>
        <begin position="298"/>
        <end position="321"/>
    </location>
</feature>
<dbReference type="Proteomes" id="UP000249066">
    <property type="component" value="Unassembled WGS sequence"/>
</dbReference>
<keyword evidence="2" id="KW-1003">Cell membrane</keyword>
<evidence type="ECO:0000313" key="7">
    <source>
        <dbReference type="EMBL" id="PZO91366.1"/>
    </source>
</evidence>
<feature type="transmembrane region" description="Helical" evidence="6">
    <location>
        <begin position="153"/>
        <end position="175"/>
    </location>
</feature>
<dbReference type="EMBL" id="QFNN01000010">
    <property type="protein sequence ID" value="PZO91366.1"/>
    <property type="molecule type" value="Genomic_DNA"/>
</dbReference>
<feature type="transmembrane region" description="Helical" evidence="6">
    <location>
        <begin position="419"/>
        <end position="438"/>
    </location>
</feature>
<dbReference type="PANTHER" id="PTHR30250:SF26">
    <property type="entry name" value="PSMA PROTEIN"/>
    <property type="match status" value="1"/>
</dbReference>
<feature type="transmembrane region" description="Helical" evidence="6">
    <location>
        <begin position="37"/>
        <end position="58"/>
    </location>
</feature>
<dbReference type="InterPro" id="IPR002797">
    <property type="entry name" value="Polysacc_synth"/>
</dbReference>
<dbReference type="PANTHER" id="PTHR30250">
    <property type="entry name" value="PST FAMILY PREDICTED COLANIC ACID TRANSPORTER"/>
    <property type="match status" value="1"/>
</dbReference>
<comment type="subcellular location">
    <subcellularLocation>
        <location evidence="1">Cell membrane</location>
        <topology evidence="1">Multi-pass membrane protein</topology>
    </subcellularLocation>
</comment>
<evidence type="ECO:0000256" key="4">
    <source>
        <dbReference type="ARBA" id="ARBA00022989"/>
    </source>
</evidence>
<feature type="transmembrane region" description="Helical" evidence="6">
    <location>
        <begin position="365"/>
        <end position="383"/>
    </location>
</feature>
<protein>
    <recommendedName>
        <fullName evidence="9">Flippase</fullName>
    </recommendedName>
</protein>
<evidence type="ECO:0000256" key="5">
    <source>
        <dbReference type="ARBA" id="ARBA00023136"/>
    </source>
</evidence>
<evidence type="ECO:0000256" key="2">
    <source>
        <dbReference type="ARBA" id="ARBA00022475"/>
    </source>
</evidence>
<dbReference type="InterPro" id="IPR050833">
    <property type="entry name" value="Poly_Biosynth_Transport"/>
</dbReference>